<evidence type="ECO:0000313" key="1">
    <source>
        <dbReference type="EMBL" id="MDQ2259509.1"/>
    </source>
</evidence>
<protein>
    <submittedName>
        <fullName evidence="1">Uncharacterized protein</fullName>
    </submittedName>
</protein>
<sequence length="194" mass="21660">MKQDGQRLIKLTTAFFYDTEVEPEVINLRDTTLATGIPGLLSGYFGSFAQTKGFKPVKEIADSLGKRYTIVDFTLSCSEFTETESPPPGMMINLKQLTKARQVPLSHEISESSPELISSIKMHGSFEKALIDNPLFLPEMLNHLGRFRDSVIIHSIKPNASPTLTVASIRIDQVKARLVSASCRFNQNTKIVWE</sequence>
<evidence type="ECO:0000313" key="2">
    <source>
        <dbReference type="Proteomes" id="UP001225042"/>
    </source>
</evidence>
<name>A0AAW8HEW1_9ENTR</name>
<proteinExistence type="predicted"/>
<organism evidence="1 2">
    <name type="scientific">Enterobacter soli</name>
    <dbReference type="NCBI Taxonomy" id="885040"/>
    <lineage>
        <taxon>Bacteria</taxon>
        <taxon>Pseudomonadati</taxon>
        <taxon>Pseudomonadota</taxon>
        <taxon>Gammaproteobacteria</taxon>
        <taxon>Enterobacterales</taxon>
        <taxon>Enterobacteriaceae</taxon>
        <taxon>Enterobacter</taxon>
    </lineage>
</organism>
<reference evidence="1 2" key="1">
    <citation type="submission" date="2023-08" db="EMBL/GenBank/DDBJ databases">
        <authorList>
            <person name="Dale J."/>
        </authorList>
    </citation>
    <scope>NUCLEOTIDE SEQUENCE [LARGE SCALE GENOMIC DNA]</scope>
    <source>
        <strain evidence="1 2">2023EL-00788</strain>
    </source>
</reference>
<comment type="caution">
    <text evidence="1">The sequence shown here is derived from an EMBL/GenBank/DDBJ whole genome shotgun (WGS) entry which is preliminary data.</text>
</comment>
<keyword evidence="2" id="KW-1185">Reference proteome</keyword>
<dbReference type="Proteomes" id="UP001225042">
    <property type="component" value="Unassembled WGS sequence"/>
</dbReference>
<dbReference type="RefSeq" id="WP_045336892.1">
    <property type="nucleotide sequence ID" value="NZ_JAVDKS010000021.1"/>
</dbReference>
<dbReference type="AlphaFoldDB" id="A0AAW8HEW1"/>
<gene>
    <name evidence="1" type="ORF">RBJ67_25610</name>
</gene>
<dbReference type="EMBL" id="JAVDKS010000021">
    <property type="protein sequence ID" value="MDQ2259509.1"/>
    <property type="molecule type" value="Genomic_DNA"/>
</dbReference>
<accession>A0AAW8HEW1</accession>